<dbReference type="GeneID" id="110745359"/>
<accession>A0A6P5RGW9</accession>
<dbReference type="InterPro" id="IPR005174">
    <property type="entry name" value="KIB1-4_b-propeller"/>
</dbReference>
<name>A0A6P5RGW9_PRUAV</name>
<dbReference type="AlphaFoldDB" id="A0A6P5RGW9"/>
<dbReference type="SUPFAM" id="SSF81383">
    <property type="entry name" value="F-box domain"/>
    <property type="match status" value="1"/>
</dbReference>
<evidence type="ECO:0000313" key="4">
    <source>
        <dbReference type="RefSeq" id="XP_021801133.1"/>
    </source>
</evidence>
<dbReference type="KEGG" id="pavi:110745359"/>
<evidence type="ECO:0000259" key="2">
    <source>
        <dbReference type="Pfam" id="PF12937"/>
    </source>
</evidence>
<dbReference type="InterPro" id="IPR036047">
    <property type="entry name" value="F-box-like_dom_sf"/>
</dbReference>
<feature type="domain" description="F-box" evidence="2">
    <location>
        <begin position="11"/>
        <end position="48"/>
    </location>
</feature>
<reference evidence="4" key="1">
    <citation type="submission" date="2025-08" db="UniProtKB">
        <authorList>
            <consortium name="RefSeq"/>
        </authorList>
    </citation>
    <scope>IDENTIFICATION</scope>
</reference>
<dbReference type="InterPro" id="IPR050942">
    <property type="entry name" value="F-box_BR-signaling"/>
</dbReference>
<dbReference type="Proteomes" id="UP000515124">
    <property type="component" value="Unplaced"/>
</dbReference>
<proteinExistence type="predicted"/>
<protein>
    <submittedName>
        <fullName evidence="4">F-box protein At2g26160-like</fullName>
    </submittedName>
</protein>
<keyword evidence="3" id="KW-1185">Reference proteome</keyword>
<dbReference type="RefSeq" id="XP_021801133.1">
    <property type="nucleotide sequence ID" value="XM_021945441.1"/>
</dbReference>
<sequence length="365" mass="41776">MEDAPTLVSGWARLPSNILDLILEKLIPISDYIRFSAVCKHWQSVALHSMKQRIKSCHKQIPMLIIPTIHGSSERRGLNSVTQGKTCSFELHVPYNKRLCGSSHGWLACVDENLVVTLLNPFTGRTISLPPVPKSTRRSMVAYRSDYYINKVVLSADPSFLPNDYEVLVIYDGYGKQIAHLKSGDDAWTSIDQVIGFDDVIYYKGQFLGVSLGGRSLLVRKFKRVNYCKRFMKSLNFKFFKFERLKFERVNGYDRFTETLSFRVFKLFCAHGERPRWVENESIGNEALFLGTNQSMCVFALDFPGCQPNSIYFTDDCVDVECHKPKGPHDMGVFNLENRSMGTHYCLDRSQKHMPPAIWILPSMV</sequence>
<dbReference type="PANTHER" id="PTHR44259">
    <property type="entry name" value="OS07G0183000 PROTEIN-RELATED"/>
    <property type="match status" value="1"/>
</dbReference>
<gene>
    <name evidence="4" type="primary">LOC110745359</name>
</gene>
<feature type="domain" description="KIB1-4 beta-propeller" evidence="1">
    <location>
        <begin position="80"/>
        <end position="335"/>
    </location>
</feature>
<dbReference type="Gene3D" id="1.20.1280.50">
    <property type="match status" value="1"/>
</dbReference>
<dbReference type="Pfam" id="PF12937">
    <property type="entry name" value="F-box-like"/>
    <property type="match status" value="1"/>
</dbReference>
<dbReference type="PANTHER" id="PTHR44259:SF93">
    <property type="entry name" value="PROTEIN, PUTATIVE (DUF295)-RELATED"/>
    <property type="match status" value="1"/>
</dbReference>
<organism evidence="3 4">
    <name type="scientific">Prunus avium</name>
    <name type="common">Cherry</name>
    <name type="synonym">Cerasus avium</name>
    <dbReference type="NCBI Taxonomy" id="42229"/>
    <lineage>
        <taxon>Eukaryota</taxon>
        <taxon>Viridiplantae</taxon>
        <taxon>Streptophyta</taxon>
        <taxon>Embryophyta</taxon>
        <taxon>Tracheophyta</taxon>
        <taxon>Spermatophyta</taxon>
        <taxon>Magnoliopsida</taxon>
        <taxon>eudicotyledons</taxon>
        <taxon>Gunneridae</taxon>
        <taxon>Pentapetalae</taxon>
        <taxon>rosids</taxon>
        <taxon>fabids</taxon>
        <taxon>Rosales</taxon>
        <taxon>Rosaceae</taxon>
        <taxon>Amygdaloideae</taxon>
        <taxon>Amygdaleae</taxon>
        <taxon>Prunus</taxon>
    </lineage>
</organism>
<dbReference type="InterPro" id="IPR001810">
    <property type="entry name" value="F-box_dom"/>
</dbReference>
<evidence type="ECO:0000313" key="3">
    <source>
        <dbReference type="Proteomes" id="UP000515124"/>
    </source>
</evidence>
<dbReference type="Pfam" id="PF03478">
    <property type="entry name" value="Beta-prop_KIB1-4"/>
    <property type="match status" value="1"/>
</dbReference>
<evidence type="ECO:0000259" key="1">
    <source>
        <dbReference type="Pfam" id="PF03478"/>
    </source>
</evidence>